<feature type="region of interest" description="Disordered" evidence="1">
    <location>
        <begin position="39"/>
        <end position="71"/>
    </location>
</feature>
<accession>A0A9Q3UQI8</accession>
<protein>
    <submittedName>
        <fullName evidence="3">Uncharacterized protein</fullName>
    </submittedName>
</protein>
<evidence type="ECO:0000256" key="2">
    <source>
        <dbReference type="SAM" id="SignalP"/>
    </source>
</evidence>
<name>A0A9Q3UQI8_9GAMM</name>
<keyword evidence="2" id="KW-0732">Signal</keyword>
<feature type="compositionally biased region" description="Basic and acidic residues" evidence="1">
    <location>
        <begin position="57"/>
        <end position="71"/>
    </location>
</feature>
<reference evidence="3" key="1">
    <citation type="submission" date="2021-10" db="EMBL/GenBank/DDBJ databases">
        <title>The diversity and Nitrogen Metabolism of Culturable Nitrate-Utilizing Bacteria Within the Oxygen Minimum Zone of the Changjiang (Yangtze River)Estuary.</title>
        <authorList>
            <person name="Zhang D."/>
            <person name="Zheng J."/>
            <person name="Liu S."/>
            <person name="He W."/>
        </authorList>
    </citation>
    <scope>NUCLEOTIDE SEQUENCE</scope>
    <source>
        <strain evidence="3">FXH-223</strain>
    </source>
</reference>
<organism evidence="3 4">
    <name type="scientific">Alloalcanivorax marinus</name>
    <dbReference type="NCBI Taxonomy" id="1177169"/>
    <lineage>
        <taxon>Bacteria</taxon>
        <taxon>Pseudomonadati</taxon>
        <taxon>Pseudomonadota</taxon>
        <taxon>Gammaproteobacteria</taxon>
        <taxon>Oceanospirillales</taxon>
        <taxon>Alcanivoracaceae</taxon>
        <taxon>Alloalcanivorax</taxon>
    </lineage>
</organism>
<comment type="caution">
    <text evidence="3">The sequence shown here is derived from an EMBL/GenBank/DDBJ whole genome shotgun (WGS) entry which is preliminary data.</text>
</comment>
<feature type="signal peptide" evidence="2">
    <location>
        <begin position="1"/>
        <end position="26"/>
    </location>
</feature>
<evidence type="ECO:0000313" key="3">
    <source>
        <dbReference type="EMBL" id="MCC4309238.1"/>
    </source>
</evidence>
<evidence type="ECO:0000313" key="4">
    <source>
        <dbReference type="Proteomes" id="UP001108027"/>
    </source>
</evidence>
<dbReference type="RefSeq" id="WP_204426561.1">
    <property type="nucleotide sequence ID" value="NZ_ARXL01000081.1"/>
</dbReference>
<dbReference type="AlphaFoldDB" id="A0A9Q3UQI8"/>
<evidence type="ECO:0000256" key="1">
    <source>
        <dbReference type="SAM" id="MobiDB-lite"/>
    </source>
</evidence>
<dbReference type="Proteomes" id="UP001108027">
    <property type="component" value="Unassembled WGS sequence"/>
</dbReference>
<gene>
    <name evidence="3" type="ORF">LL252_11705</name>
</gene>
<proteinExistence type="predicted"/>
<dbReference type="PROSITE" id="PS51257">
    <property type="entry name" value="PROKAR_LIPOPROTEIN"/>
    <property type="match status" value="1"/>
</dbReference>
<sequence length="285" mass="29979">MIKFNSRILLLSGVLAASGLSGCALTDAEAEQAMQVVDSPTALNTPQPEWDTPFWERGNRAAPADDERQAPSFTRRDAPLANVAIVLDDGVDDTLPEALVGRASDHGMLVLPKGLVQDALTHTPGCDDLAGEACRSALAVYPGARLVVKIDDAGGDQVAVRVWDTALNKELQERVGNNDQGAARLLDSLGSQVAAAEWSVRPFVGEGNALYIAAGRVNGLAEGTELEVREPGRAVRTPTGQVVAWRAGEVIGKARVAEWVGATLSRVEPVSGTAPTPNHRLSLAP</sequence>
<feature type="chain" id="PRO_5040266160" evidence="2">
    <location>
        <begin position="27"/>
        <end position="285"/>
    </location>
</feature>
<keyword evidence="4" id="KW-1185">Reference proteome</keyword>
<dbReference type="EMBL" id="JAJGNA010000013">
    <property type="protein sequence ID" value="MCC4309238.1"/>
    <property type="molecule type" value="Genomic_DNA"/>
</dbReference>